<name>A0A6J4K7S7_9CYAN</name>
<protein>
    <submittedName>
        <fullName evidence="1">Uncharacterized protein</fullName>
    </submittedName>
</protein>
<proteinExistence type="predicted"/>
<accession>A0A6J4K7S7</accession>
<sequence>MQRPESQPNRLSRSYKLVPDRFLKRSLTLKQIRNQTFSGMSASLHPYNAN</sequence>
<reference evidence="1" key="1">
    <citation type="submission" date="2020-02" db="EMBL/GenBank/DDBJ databases">
        <authorList>
            <person name="Meier V. D."/>
        </authorList>
    </citation>
    <scope>NUCLEOTIDE SEQUENCE</scope>
    <source>
        <strain evidence="1">AVDCRST_MAG92</strain>
    </source>
</reference>
<gene>
    <name evidence="1" type="ORF">AVDCRST_MAG92-4839</name>
</gene>
<evidence type="ECO:0000313" key="1">
    <source>
        <dbReference type="EMBL" id="CAA9297681.1"/>
    </source>
</evidence>
<organism evidence="1">
    <name type="scientific">uncultured Coleofasciculus sp</name>
    <dbReference type="NCBI Taxonomy" id="1267456"/>
    <lineage>
        <taxon>Bacteria</taxon>
        <taxon>Bacillati</taxon>
        <taxon>Cyanobacteriota</taxon>
        <taxon>Cyanophyceae</taxon>
        <taxon>Coleofasciculales</taxon>
        <taxon>Coleofasciculaceae</taxon>
        <taxon>Coleofasciculus</taxon>
        <taxon>environmental samples</taxon>
    </lineage>
</organism>
<dbReference type="AlphaFoldDB" id="A0A6J4K7S7"/>
<dbReference type="EMBL" id="CADCTM010000853">
    <property type="protein sequence ID" value="CAA9297681.1"/>
    <property type="molecule type" value="Genomic_DNA"/>
</dbReference>